<dbReference type="GO" id="GO:0006508">
    <property type="term" value="P:proteolysis"/>
    <property type="evidence" value="ECO:0007669"/>
    <property type="project" value="UniProtKB-KW"/>
</dbReference>
<dbReference type="CDD" id="cd00190">
    <property type="entry name" value="Tryp_SPc"/>
    <property type="match status" value="1"/>
</dbReference>
<dbReference type="GO" id="GO:0004252">
    <property type="term" value="F:serine-type endopeptidase activity"/>
    <property type="evidence" value="ECO:0007669"/>
    <property type="project" value="InterPro"/>
</dbReference>
<gene>
    <name evidence="5" type="primary">PRSS33</name>
    <name evidence="5" type="ORF">g.12147</name>
</gene>
<comment type="similarity">
    <text evidence="2">Belongs to the peptidase S1 family. CLIP subfamily.</text>
</comment>
<dbReference type="AlphaFoldDB" id="A0A6G1S822"/>
<keyword evidence="1" id="KW-1015">Disulfide bond</keyword>
<dbReference type="FunFam" id="2.40.10.10:FF:000002">
    <property type="entry name" value="Transmembrane protease serine"/>
    <property type="match status" value="1"/>
</dbReference>
<evidence type="ECO:0000256" key="3">
    <source>
        <dbReference type="SAM" id="SignalP"/>
    </source>
</evidence>
<dbReference type="PANTHER" id="PTHR24253:SF176">
    <property type="entry name" value="CORIN, ISOFORM B"/>
    <property type="match status" value="1"/>
</dbReference>
<sequence length="355" mass="39021">MMMIRTNNSRRPPQALILLAAISSLTLVLVANTITQTDAVIVDGKRSGPSALKNQSHEGDMIDGYNTKTCGISDPDKSKSDFVNSAREGQFPWLVSFQVVKSDQQLAHFCMGAFISDRWILSAAHCWADPHLKHFLDTGKVRVTAGSTNAYGAKNANFTIKRIFYHSKFDRSSPIGFDVSLVEVKEKAPIKTNYSGELPFINTVCLPIEGKEYSKGQAVKIAGWGDTESKDPKSKPDHLLTTDMVLTDSAKCAEIFGRKMKKVKNQYHNYKDFICADYEGKRDACQGDSGAPLLEYADNKAVAVGIVSYGLGCATKGTPGVYEKTSSLMPWIKDVTQNREKATVQFTLVSPPEKS</sequence>
<organism evidence="5">
    <name type="scientific">Aceria tosichella</name>
    <name type="common">wheat curl mite</name>
    <dbReference type="NCBI Taxonomy" id="561515"/>
    <lineage>
        <taxon>Eukaryota</taxon>
        <taxon>Metazoa</taxon>
        <taxon>Ecdysozoa</taxon>
        <taxon>Arthropoda</taxon>
        <taxon>Chelicerata</taxon>
        <taxon>Arachnida</taxon>
        <taxon>Acari</taxon>
        <taxon>Acariformes</taxon>
        <taxon>Trombidiformes</taxon>
        <taxon>Prostigmata</taxon>
        <taxon>Eupodina</taxon>
        <taxon>Eriophyoidea</taxon>
        <taxon>Eriophyidae</taxon>
        <taxon>Eriophyinae</taxon>
        <taxon>Aceriini</taxon>
        <taxon>Aceria</taxon>
    </lineage>
</organism>
<reference evidence="5" key="1">
    <citation type="submission" date="2018-10" db="EMBL/GenBank/DDBJ databases">
        <title>Transcriptome assembly of Aceria tosichella (Wheat curl mite) Type 2.</title>
        <authorList>
            <person name="Scully E.D."/>
            <person name="Geib S.M."/>
            <person name="Palmer N.A."/>
            <person name="Gupta A.K."/>
            <person name="Sarath G."/>
            <person name="Tatineni S."/>
        </authorList>
    </citation>
    <scope>NUCLEOTIDE SEQUENCE</scope>
    <source>
        <strain evidence="5">LincolnNE</strain>
    </source>
</reference>
<dbReference type="InterPro" id="IPR001254">
    <property type="entry name" value="Trypsin_dom"/>
</dbReference>
<protein>
    <submittedName>
        <fullName evidence="5">Serine protease 33</fullName>
    </submittedName>
</protein>
<dbReference type="PROSITE" id="PS00134">
    <property type="entry name" value="TRYPSIN_HIS"/>
    <property type="match status" value="1"/>
</dbReference>
<dbReference type="PROSITE" id="PS50240">
    <property type="entry name" value="TRYPSIN_DOM"/>
    <property type="match status" value="1"/>
</dbReference>
<dbReference type="Pfam" id="PF00089">
    <property type="entry name" value="Trypsin"/>
    <property type="match status" value="1"/>
</dbReference>
<dbReference type="Gene3D" id="2.40.10.10">
    <property type="entry name" value="Trypsin-like serine proteases"/>
    <property type="match status" value="2"/>
</dbReference>
<feature type="signal peptide" evidence="3">
    <location>
        <begin position="1"/>
        <end position="39"/>
    </location>
</feature>
<evidence type="ECO:0000256" key="2">
    <source>
        <dbReference type="ARBA" id="ARBA00024195"/>
    </source>
</evidence>
<dbReference type="PANTHER" id="PTHR24253">
    <property type="entry name" value="TRANSMEMBRANE PROTEASE SERINE"/>
    <property type="match status" value="1"/>
</dbReference>
<evidence type="ECO:0000256" key="1">
    <source>
        <dbReference type="ARBA" id="ARBA00023157"/>
    </source>
</evidence>
<dbReference type="InterPro" id="IPR001314">
    <property type="entry name" value="Peptidase_S1A"/>
</dbReference>
<dbReference type="InterPro" id="IPR043504">
    <property type="entry name" value="Peptidase_S1_PA_chymotrypsin"/>
</dbReference>
<evidence type="ECO:0000313" key="5">
    <source>
        <dbReference type="EMBL" id="MDE46656.1"/>
    </source>
</evidence>
<dbReference type="SMART" id="SM00020">
    <property type="entry name" value="Tryp_SPc"/>
    <property type="match status" value="1"/>
</dbReference>
<keyword evidence="5" id="KW-0378">Hydrolase</keyword>
<dbReference type="EMBL" id="GGYP01001885">
    <property type="protein sequence ID" value="MDE46656.1"/>
    <property type="molecule type" value="Transcribed_RNA"/>
</dbReference>
<dbReference type="InterPro" id="IPR018114">
    <property type="entry name" value="TRYPSIN_HIS"/>
</dbReference>
<proteinExistence type="inferred from homology"/>
<name>A0A6G1S822_9ACAR</name>
<accession>A0A6G1S822</accession>
<keyword evidence="5" id="KW-0645">Protease</keyword>
<dbReference type="SUPFAM" id="SSF50494">
    <property type="entry name" value="Trypsin-like serine proteases"/>
    <property type="match status" value="1"/>
</dbReference>
<feature type="chain" id="PRO_5026258784" evidence="3">
    <location>
        <begin position="40"/>
        <end position="355"/>
    </location>
</feature>
<dbReference type="PRINTS" id="PR00722">
    <property type="entry name" value="CHYMOTRYPSIN"/>
</dbReference>
<dbReference type="InterPro" id="IPR009003">
    <property type="entry name" value="Peptidase_S1_PA"/>
</dbReference>
<keyword evidence="3" id="KW-0732">Signal</keyword>
<evidence type="ECO:0000259" key="4">
    <source>
        <dbReference type="PROSITE" id="PS50240"/>
    </source>
</evidence>
<feature type="domain" description="Peptidase S1" evidence="4">
    <location>
        <begin position="61"/>
        <end position="337"/>
    </location>
</feature>